<feature type="non-terminal residue" evidence="2">
    <location>
        <position position="388"/>
    </location>
</feature>
<proteinExistence type="predicted"/>
<reference evidence="2" key="1">
    <citation type="journal article" date="2014" name="Front. Microbiol.">
        <title>High frequency of phylogenetically diverse reductive dehalogenase-homologous genes in deep subseafloor sedimentary metagenomes.</title>
        <authorList>
            <person name="Kawai M."/>
            <person name="Futagami T."/>
            <person name="Toyoda A."/>
            <person name="Takaki Y."/>
            <person name="Nishi S."/>
            <person name="Hori S."/>
            <person name="Arai W."/>
            <person name="Tsubouchi T."/>
            <person name="Morono Y."/>
            <person name="Uchiyama I."/>
            <person name="Ito T."/>
            <person name="Fujiyama A."/>
            <person name="Inagaki F."/>
            <person name="Takami H."/>
        </authorList>
    </citation>
    <scope>NUCLEOTIDE SEQUENCE</scope>
    <source>
        <strain evidence="2">Expedition CK06-06</strain>
    </source>
</reference>
<name>X0S159_9ZZZZ</name>
<feature type="compositionally biased region" description="Basic and acidic residues" evidence="1">
    <location>
        <begin position="1"/>
        <end position="11"/>
    </location>
</feature>
<feature type="region of interest" description="Disordered" evidence="1">
    <location>
        <begin position="172"/>
        <end position="193"/>
    </location>
</feature>
<organism evidence="2">
    <name type="scientific">marine sediment metagenome</name>
    <dbReference type="NCBI Taxonomy" id="412755"/>
    <lineage>
        <taxon>unclassified sequences</taxon>
        <taxon>metagenomes</taxon>
        <taxon>ecological metagenomes</taxon>
    </lineage>
</organism>
<comment type="caution">
    <text evidence="2">The sequence shown here is derived from an EMBL/GenBank/DDBJ whole genome shotgun (WGS) entry which is preliminary data.</text>
</comment>
<protein>
    <submittedName>
        <fullName evidence="2">Uncharacterized protein</fullName>
    </submittedName>
</protein>
<evidence type="ECO:0000256" key="1">
    <source>
        <dbReference type="SAM" id="MobiDB-lite"/>
    </source>
</evidence>
<dbReference type="EMBL" id="BARS01006518">
    <property type="protein sequence ID" value="GAF69697.1"/>
    <property type="molecule type" value="Genomic_DNA"/>
</dbReference>
<accession>X0S159</accession>
<gene>
    <name evidence="2" type="ORF">S01H1_12675</name>
</gene>
<dbReference type="AlphaFoldDB" id="X0S159"/>
<sequence length="388" mass="41965">MDRISRGMAERDDVEEEMGVRGGDLVRSVRKTRYLTSADRRQVRDRIKRMDAGQLENIFRTPEGLGEGAQEARADRGEAERFGAALEAGGFSGMGTRIASGFFGNEGFGLTEAQRGGMTERQIVQKSDSTLRAISNFVGATPMRTVKQSRARGTEIVKMGKMFEAVEKATTRQRVQMGNKARSARPKSMTEDEHDEFTAEASAEISAYAEEQVTLGHVTGEASPEGMKAAIRKKMLAAGKDPKKIEEFLANDDNIQNAMSTGREGVSPEGKKVFDKLKQTGGELDAHRKGTAIANTRAEAEAMQEDALESVGVGTGWGSDDRAKRAILQSIAGSQSGPGGKDVKARQLVLRRKSLQAKIKNASKEELPELRKQLSNTNTALGKLGAGA</sequence>
<evidence type="ECO:0000313" key="2">
    <source>
        <dbReference type="EMBL" id="GAF69697.1"/>
    </source>
</evidence>
<feature type="region of interest" description="Disordered" evidence="1">
    <location>
        <begin position="1"/>
        <end position="20"/>
    </location>
</feature>